<feature type="domain" description="Rhodanese" evidence="1">
    <location>
        <begin position="27"/>
        <end position="117"/>
    </location>
</feature>
<accession>A0ABP8J0L7</accession>
<dbReference type="EMBL" id="BAABGL010000002">
    <property type="protein sequence ID" value="GAA4382822.1"/>
    <property type="molecule type" value="Genomic_DNA"/>
</dbReference>
<dbReference type="SUPFAM" id="SSF52821">
    <property type="entry name" value="Rhodanese/Cell cycle control phosphatase"/>
    <property type="match status" value="1"/>
</dbReference>
<evidence type="ECO:0000313" key="3">
    <source>
        <dbReference type="Proteomes" id="UP001500642"/>
    </source>
</evidence>
<gene>
    <name evidence="2" type="ORF">GCM10023167_01730</name>
</gene>
<dbReference type="Gene3D" id="3.40.250.10">
    <property type="entry name" value="Rhodanese-like domain"/>
    <property type="match status" value="1"/>
</dbReference>
<dbReference type="Pfam" id="PF00581">
    <property type="entry name" value="Rhodanese"/>
    <property type="match status" value="1"/>
</dbReference>
<keyword evidence="3" id="KW-1185">Reference proteome</keyword>
<proteinExistence type="predicted"/>
<dbReference type="InterPro" id="IPR001763">
    <property type="entry name" value="Rhodanese-like_dom"/>
</dbReference>
<dbReference type="Proteomes" id="UP001500642">
    <property type="component" value="Unassembled WGS sequence"/>
</dbReference>
<dbReference type="PROSITE" id="PS50206">
    <property type="entry name" value="RHODANESE_3"/>
    <property type="match status" value="1"/>
</dbReference>
<dbReference type="Pfam" id="PF11127">
    <property type="entry name" value="YgaP-like_TM"/>
    <property type="match status" value="1"/>
</dbReference>
<name>A0ABP8J0L7_9MICO</name>
<dbReference type="PANTHER" id="PTHR44086:SF10">
    <property type="entry name" value="THIOSULFATE SULFURTRANSFERASE_RHODANESE-LIKE DOMAIN-CONTAINING PROTEIN 3"/>
    <property type="match status" value="1"/>
</dbReference>
<reference evidence="3" key="1">
    <citation type="journal article" date="2019" name="Int. J. Syst. Evol. Microbiol.">
        <title>The Global Catalogue of Microorganisms (GCM) 10K type strain sequencing project: providing services to taxonomists for standard genome sequencing and annotation.</title>
        <authorList>
            <consortium name="The Broad Institute Genomics Platform"/>
            <consortium name="The Broad Institute Genome Sequencing Center for Infectious Disease"/>
            <person name="Wu L."/>
            <person name="Ma J."/>
        </authorList>
    </citation>
    <scope>NUCLEOTIDE SEQUENCE [LARGE SCALE GENOMIC DNA]</scope>
    <source>
        <strain evidence="3">JCM 17808</strain>
    </source>
</reference>
<dbReference type="CDD" id="cd00158">
    <property type="entry name" value="RHOD"/>
    <property type="match status" value="1"/>
</dbReference>
<dbReference type="InterPro" id="IPR036873">
    <property type="entry name" value="Rhodanese-like_dom_sf"/>
</dbReference>
<comment type="caution">
    <text evidence="2">The sequence shown here is derived from an EMBL/GenBank/DDBJ whole genome shotgun (WGS) entry which is preliminary data.</text>
</comment>
<dbReference type="PANTHER" id="PTHR44086">
    <property type="entry name" value="THIOSULFATE SULFURTRANSFERASE RDL2, MITOCHONDRIAL-RELATED"/>
    <property type="match status" value="1"/>
</dbReference>
<protein>
    <submittedName>
        <fullName evidence="2">Rhodanese-like domain-containing protein</fullName>
    </submittedName>
</protein>
<dbReference type="SMART" id="SM00450">
    <property type="entry name" value="RHOD"/>
    <property type="match status" value="1"/>
</dbReference>
<sequence length="204" mass="21289">MTAAQTAPAPTRITAIDAAELRSRIAADEQLTIIDVRTPGEFDTVHIRGSYNVPLPLLSEHTRELAERLRGHVVLICQSGNRAQQACGRLHGVGLAEATVLTGGIAEFEAAGGDVVHGTRRRAMDRQVRMTAGSLVLLGVLGSKLISPKLSLLAGAIGAGLAYSAASDSCAMASALSKMPWNRTAADPTLENSIRAIPAAPHAI</sequence>
<dbReference type="RefSeq" id="WP_345029120.1">
    <property type="nucleotide sequence ID" value="NZ_BAABGL010000002.1"/>
</dbReference>
<evidence type="ECO:0000313" key="2">
    <source>
        <dbReference type="EMBL" id="GAA4382822.1"/>
    </source>
</evidence>
<dbReference type="Gene3D" id="6.10.140.1340">
    <property type="match status" value="1"/>
</dbReference>
<organism evidence="2 3">
    <name type="scientific">Brevibacterium pityocampae</name>
    <dbReference type="NCBI Taxonomy" id="506594"/>
    <lineage>
        <taxon>Bacteria</taxon>
        <taxon>Bacillati</taxon>
        <taxon>Actinomycetota</taxon>
        <taxon>Actinomycetes</taxon>
        <taxon>Micrococcales</taxon>
        <taxon>Brevibacteriaceae</taxon>
        <taxon>Brevibacterium</taxon>
    </lineage>
</organism>
<dbReference type="InterPro" id="IPR021309">
    <property type="entry name" value="YgaP-like_TM"/>
</dbReference>
<evidence type="ECO:0000259" key="1">
    <source>
        <dbReference type="PROSITE" id="PS50206"/>
    </source>
</evidence>